<sequence>MRLDGKIAVVTGASRGAGRGIAAVLGERGATVYVTGRSSRDGGSPTGRPETIEDAAEEVTARGGKGIAVRCDHTDDEQVTALFERVRSESGRLDVLASNAWGGYEKRVLTQKFWELEPAHLDLMLDAGLRAHMLAVQFGAPLLTETRGGLVALTTWAVSDDYGKNQNLYYDVVKTAINRVPVGLAADFAPYGVTALAVSPGWMLTESMREALPEELARLTESPEFIGRAVAALAADPDPSRHTGTVRTVVELAEDYGFTDLNGRPSSLWWDSYLKGVNLAEGVG</sequence>
<gene>
    <name evidence="1" type="ORF">GCM10022247_41540</name>
</gene>
<reference evidence="2" key="1">
    <citation type="journal article" date="2019" name="Int. J. Syst. Evol. Microbiol.">
        <title>The Global Catalogue of Microorganisms (GCM) 10K type strain sequencing project: providing services to taxonomists for standard genome sequencing and annotation.</title>
        <authorList>
            <consortium name="The Broad Institute Genomics Platform"/>
            <consortium name="The Broad Institute Genome Sequencing Center for Infectious Disease"/>
            <person name="Wu L."/>
            <person name="Ma J."/>
        </authorList>
    </citation>
    <scope>NUCLEOTIDE SEQUENCE [LARGE SCALE GENOMIC DNA]</scope>
    <source>
        <strain evidence="2">JCM 17342</strain>
    </source>
</reference>
<protein>
    <submittedName>
        <fullName evidence="1">SDR family NAD(P)-dependent oxidoreductase</fullName>
    </submittedName>
</protein>
<evidence type="ECO:0000313" key="1">
    <source>
        <dbReference type="EMBL" id="GAA4014347.1"/>
    </source>
</evidence>
<organism evidence="1 2">
    <name type="scientific">Allokutzneria multivorans</name>
    <dbReference type="NCBI Taxonomy" id="1142134"/>
    <lineage>
        <taxon>Bacteria</taxon>
        <taxon>Bacillati</taxon>
        <taxon>Actinomycetota</taxon>
        <taxon>Actinomycetes</taxon>
        <taxon>Pseudonocardiales</taxon>
        <taxon>Pseudonocardiaceae</taxon>
        <taxon>Allokutzneria</taxon>
    </lineage>
</organism>
<dbReference type="RefSeq" id="WP_344877221.1">
    <property type="nucleotide sequence ID" value="NZ_BAABAL010000016.1"/>
</dbReference>
<evidence type="ECO:0000313" key="2">
    <source>
        <dbReference type="Proteomes" id="UP001501747"/>
    </source>
</evidence>
<dbReference type="SUPFAM" id="SSF51735">
    <property type="entry name" value="NAD(P)-binding Rossmann-fold domains"/>
    <property type="match status" value="1"/>
</dbReference>
<name>A0ABP7SPF5_9PSEU</name>
<dbReference type="InterPro" id="IPR002347">
    <property type="entry name" value="SDR_fam"/>
</dbReference>
<dbReference type="InterPro" id="IPR036291">
    <property type="entry name" value="NAD(P)-bd_dom_sf"/>
</dbReference>
<proteinExistence type="predicted"/>
<dbReference type="Proteomes" id="UP001501747">
    <property type="component" value="Unassembled WGS sequence"/>
</dbReference>
<accession>A0ABP7SPF5</accession>
<dbReference type="Pfam" id="PF13561">
    <property type="entry name" value="adh_short_C2"/>
    <property type="match status" value="1"/>
</dbReference>
<dbReference type="PANTHER" id="PTHR44147:SF2">
    <property type="entry name" value="DEHYDROGENASE_REDUCTASE SDR FAMILY MEMBER 1"/>
    <property type="match status" value="1"/>
</dbReference>
<dbReference type="EMBL" id="BAABAL010000016">
    <property type="protein sequence ID" value="GAA4014347.1"/>
    <property type="molecule type" value="Genomic_DNA"/>
</dbReference>
<dbReference type="Gene3D" id="3.40.50.720">
    <property type="entry name" value="NAD(P)-binding Rossmann-like Domain"/>
    <property type="match status" value="1"/>
</dbReference>
<keyword evidence="2" id="KW-1185">Reference proteome</keyword>
<dbReference type="PANTHER" id="PTHR44147">
    <property type="entry name" value="DEHYDROGENASE/REDUCTASE SDR FAMILY MEMBER 1"/>
    <property type="match status" value="1"/>
</dbReference>
<dbReference type="PRINTS" id="PR00081">
    <property type="entry name" value="GDHRDH"/>
</dbReference>
<comment type="caution">
    <text evidence="1">The sequence shown here is derived from an EMBL/GenBank/DDBJ whole genome shotgun (WGS) entry which is preliminary data.</text>
</comment>